<comment type="catalytic activity">
    <reaction evidence="8 9">
        <text>(R)-4'-phosphopantetheine + ATP + H(+) = 3'-dephospho-CoA + diphosphate</text>
        <dbReference type="Rhea" id="RHEA:19801"/>
        <dbReference type="ChEBI" id="CHEBI:15378"/>
        <dbReference type="ChEBI" id="CHEBI:30616"/>
        <dbReference type="ChEBI" id="CHEBI:33019"/>
        <dbReference type="ChEBI" id="CHEBI:57328"/>
        <dbReference type="ChEBI" id="CHEBI:61723"/>
        <dbReference type="EC" id="2.7.7.3"/>
    </reaction>
</comment>
<reference evidence="11 12" key="1">
    <citation type="journal article" date="2016" name="Nat. Commun.">
        <title>Thousands of microbial genomes shed light on interconnected biogeochemical processes in an aquifer system.</title>
        <authorList>
            <person name="Anantharaman K."/>
            <person name="Brown C.T."/>
            <person name="Hug L.A."/>
            <person name="Sharon I."/>
            <person name="Castelle C.J."/>
            <person name="Probst A.J."/>
            <person name="Thomas B.C."/>
            <person name="Singh A."/>
            <person name="Wilkins M.J."/>
            <person name="Karaoz U."/>
            <person name="Brodie E.L."/>
            <person name="Williams K.H."/>
            <person name="Hubbard S.S."/>
            <person name="Banfield J.F."/>
        </authorList>
    </citation>
    <scope>NUCLEOTIDE SEQUENCE [LARGE SCALE GENOMIC DNA]</scope>
</reference>
<feature type="binding site" evidence="9">
    <location>
        <begin position="125"/>
        <end position="131"/>
    </location>
    <ligand>
        <name>ATP</name>
        <dbReference type="ChEBI" id="CHEBI:30616"/>
    </ligand>
</feature>
<evidence type="ECO:0000256" key="9">
    <source>
        <dbReference type="HAMAP-Rule" id="MF_00151"/>
    </source>
</evidence>
<sequence length="165" mass="19014">MKKRCVYAGSFDPPTNGYIWMIRRGAEIFDELIVAIGENPDKKNYFSVNDRMTMLRKLARGIKNLKFDHFYNQYLVKYAKSKSAEYILRGIRSESDFGYENTMCHVNSDMGPNIVTVFLDPPRNFADISSSLVRGLVGPEGWEKVVSRYVPPCVLEKLKQRKGMK</sequence>
<dbReference type="Pfam" id="PF01467">
    <property type="entry name" value="CTP_transf_like"/>
    <property type="match status" value="1"/>
</dbReference>
<comment type="caution">
    <text evidence="11">The sequence shown here is derived from an EMBL/GenBank/DDBJ whole genome shotgun (WGS) entry which is preliminary data.</text>
</comment>
<keyword evidence="7 9" id="KW-0173">Coenzyme A biosynthesis</keyword>
<evidence type="ECO:0000256" key="3">
    <source>
        <dbReference type="ARBA" id="ARBA00022695"/>
    </source>
</evidence>
<comment type="cofactor">
    <cofactor evidence="9">
        <name>Mg(2+)</name>
        <dbReference type="ChEBI" id="CHEBI:18420"/>
    </cofactor>
</comment>
<dbReference type="Gene3D" id="3.40.50.620">
    <property type="entry name" value="HUPs"/>
    <property type="match status" value="1"/>
</dbReference>
<proteinExistence type="inferred from homology"/>
<protein>
    <recommendedName>
        <fullName evidence="9">Phosphopantetheine adenylyltransferase</fullName>
        <ecNumber evidence="9">2.7.7.3</ecNumber>
    </recommendedName>
    <alternativeName>
        <fullName evidence="9">Dephospho-CoA pyrophosphorylase</fullName>
    </alternativeName>
    <alternativeName>
        <fullName evidence="9">Pantetheine-phosphate adenylyltransferase</fullName>
        <shortName evidence="9">PPAT</shortName>
    </alternativeName>
</protein>
<feature type="binding site" evidence="9">
    <location>
        <position position="75"/>
    </location>
    <ligand>
        <name>substrate</name>
    </ligand>
</feature>
<dbReference type="GO" id="GO:0005737">
    <property type="term" value="C:cytoplasm"/>
    <property type="evidence" value="ECO:0007669"/>
    <property type="project" value="UniProtKB-SubCell"/>
</dbReference>
<feature type="binding site" evidence="9">
    <location>
        <position position="89"/>
    </location>
    <ligand>
        <name>substrate</name>
    </ligand>
</feature>
<evidence type="ECO:0000256" key="1">
    <source>
        <dbReference type="ARBA" id="ARBA00022490"/>
    </source>
</evidence>
<dbReference type="InterPro" id="IPR001980">
    <property type="entry name" value="PPAT"/>
</dbReference>
<dbReference type="HAMAP" id="MF_00151">
    <property type="entry name" value="PPAT_bact"/>
    <property type="match status" value="1"/>
</dbReference>
<feature type="binding site" evidence="9">
    <location>
        <position position="100"/>
    </location>
    <ligand>
        <name>ATP</name>
        <dbReference type="ChEBI" id="CHEBI:30616"/>
    </ligand>
</feature>
<dbReference type="NCBIfam" id="TIGR01510">
    <property type="entry name" value="coaD_prev_kdtB"/>
    <property type="match status" value="1"/>
</dbReference>
<dbReference type="PANTHER" id="PTHR21342">
    <property type="entry name" value="PHOSPHOPANTETHEINE ADENYLYLTRANSFERASE"/>
    <property type="match status" value="1"/>
</dbReference>
<evidence type="ECO:0000256" key="7">
    <source>
        <dbReference type="ARBA" id="ARBA00022993"/>
    </source>
</evidence>
<dbReference type="PANTHER" id="PTHR21342:SF1">
    <property type="entry name" value="PHOSPHOPANTETHEINE ADENYLYLTRANSFERASE"/>
    <property type="match status" value="1"/>
</dbReference>
<dbReference type="InterPro" id="IPR014729">
    <property type="entry name" value="Rossmann-like_a/b/a_fold"/>
</dbReference>
<feature type="binding site" evidence="9">
    <location>
        <position position="10"/>
    </location>
    <ligand>
        <name>substrate</name>
    </ligand>
</feature>
<comment type="subcellular location">
    <subcellularLocation>
        <location evidence="9">Cytoplasm</location>
    </subcellularLocation>
</comment>
<gene>
    <name evidence="9" type="primary">coaD</name>
    <name evidence="11" type="ORF">A2924_00375</name>
</gene>
<keyword evidence="4 9" id="KW-0547">Nucleotide-binding</keyword>
<keyword evidence="6 9" id="KW-0460">Magnesium</keyword>
<evidence type="ECO:0000256" key="5">
    <source>
        <dbReference type="ARBA" id="ARBA00022840"/>
    </source>
</evidence>
<evidence type="ECO:0000313" key="12">
    <source>
        <dbReference type="Proteomes" id="UP000178046"/>
    </source>
</evidence>
<organism evidence="11 12">
    <name type="scientific">Candidatus Giovannonibacteria bacterium RIFCSPLOWO2_01_FULL_44_16</name>
    <dbReference type="NCBI Taxonomy" id="1798348"/>
    <lineage>
        <taxon>Bacteria</taxon>
        <taxon>Candidatus Giovannoniibacteriota</taxon>
    </lineage>
</organism>
<dbReference type="AlphaFoldDB" id="A0A1F5X2K7"/>
<feature type="binding site" evidence="9">
    <location>
        <begin position="10"/>
        <end position="11"/>
    </location>
    <ligand>
        <name>ATP</name>
        <dbReference type="ChEBI" id="CHEBI:30616"/>
    </ligand>
</feature>
<dbReference type="GO" id="GO:0005524">
    <property type="term" value="F:ATP binding"/>
    <property type="evidence" value="ECO:0007669"/>
    <property type="project" value="UniProtKB-KW"/>
</dbReference>
<dbReference type="GO" id="GO:0004595">
    <property type="term" value="F:pantetheine-phosphate adenylyltransferase activity"/>
    <property type="evidence" value="ECO:0007669"/>
    <property type="project" value="UniProtKB-UniRule"/>
</dbReference>
<evidence type="ECO:0000313" key="11">
    <source>
        <dbReference type="EMBL" id="OGF82129.1"/>
    </source>
</evidence>
<evidence type="ECO:0000256" key="2">
    <source>
        <dbReference type="ARBA" id="ARBA00022679"/>
    </source>
</evidence>
<dbReference type="GO" id="GO:0015937">
    <property type="term" value="P:coenzyme A biosynthetic process"/>
    <property type="evidence" value="ECO:0007669"/>
    <property type="project" value="UniProtKB-UniRule"/>
</dbReference>
<evidence type="ECO:0000256" key="6">
    <source>
        <dbReference type="ARBA" id="ARBA00022842"/>
    </source>
</evidence>
<feature type="binding site" evidence="9">
    <location>
        <begin position="90"/>
        <end position="92"/>
    </location>
    <ligand>
        <name>ATP</name>
        <dbReference type="ChEBI" id="CHEBI:30616"/>
    </ligand>
</feature>
<keyword evidence="1 9" id="KW-0963">Cytoplasm</keyword>
<comment type="pathway">
    <text evidence="9">Cofactor biosynthesis; coenzyme A biosynthesis; CoA from (R)-pantothenate: step 4/5.</text>
</comment>
<keyword evidence="5 9" id="KW-0067">ATP-binding</keyword>
<dbReference type="SUPFAM" id="SSF52374">
    <property type="entry name" value="Nucleotidylyl transferase"/>
    <property type="match status" value="1"/>
</dbReference>
<dbReference type="InterPro" id="IPR004821">
    <property type="entry name" value="Cyt_trans-like"/>
</dbReference>
<keyword evidence="2 9" id="KW-0808">Transferase</keyword>
<dbReference type="EMBL" id="MFIA01000026">
    <property type="protein sequence ID" value="OGF82129.1"/>
    <property type="molecule type" value="Genomic_DNA"/>
</dbReference>
<comment type="caution">
    <text evidence="9">Lacks conserved residue(s) required for the propagation of feature annotation.</text>
</comment>
<name>A0A1F5X2K7_9BACT</name>
<evidence type="ECO:0000256" key="4">
    <source>
        <dbReference type="ARBA" id="ARBA00022741"/>
    </source>
</evidence>
<dbReference type="UniPathway" id="UPA00241">
    <property type="reaction ID" value="UER00355"/>
</dbReference>
<feature type="domain" description="Cytidyltransferase-like" evidence="10">
    <location>
        <begin position="6"/>
        <end position="134"/>
    </location>
</feature>
<feature type="binding site" evidence="9">
    <location>
        <position position="42"/>
    </location>
    <ligand>
        <name>substrate</name>
    </ligand>
</feature>
<evidence type="ECO:0000256" key="8">
    <source>
        <dbReference type="ARBA" id="ARBA00029346"/>
    </source>
</evidence>
<comment type="subunit">
    <text evidence="9">Homohexamer.</text>
</comment>
<evidence type="ECO:0000259" key="10">
    <source>
        <dbReference type="Pfam" id="PF01467"/>
    </source>
</evidence>
<accession>A0A1F5X2K7</accession>
<comment type="function">
    <text evidence="9">Reversibly transfers an adenylyl group from ATP to 4'-phosphopantetheine, yielding dephospho-CoA (dPCoA) and pyrophosphate.</text>
</comment>
<dbReference type="NCBIfam" id="TIGR00125">
    <property type="entry name" value="cyt_tran_rel"/>
    <property type="match status" value="1"/>
</dbReference>
<dbReference type="Proteomes" id="UP000178046">
    <property type="component" value="Unassembled WGS sequence"/>
</dbReference>
<comment type="similarity">
    <text evidence="9">Belongs to the bacterial CoaD family.</text>
</comment>
<dbReference type="PRINTS" id="PR01020">
    <property type="entry name" value="LPSBIOSNTHSS"/>
</dbReference>
<keyword evidence="3 9" id="KW-0548">Nucleotidyltransferase</keyword>
<dbReference type="EC" id="2.7.7.3" evidence="9"/>